<dbReference type="InterPro" id="IPR011606">
    <property type="entry name" value="Brnchd-chn_aa_trnsp_permease"/>
</dbReference>
<feature type="transmembrane region" description="Helical" evidence="8">
    <location>
        <begin position="221"/>
        <end position="241"/>
    </location>
</feature>
<keyword evidence="5 8" id="KW-0812">Transmembrane</keyword>
<comment type="subcellular location">
    <subcellularLocation>
        <location evidence="1">Cell membrane</location>
        <topology evidence="1">Multi-pass membrane protein</topology>
    </subcellularLocation>
</comment>
<dbReference type="Proteomes" id="UP000321440">
    <property type="component" value="Unassembled WGS sequence"/>
</dbReference>
<dbReference type="PANTHER" id="PTHR34979">
    <property type="entry name" value="INNER MEMBRANE PROTEIN YGAZ"/>
    <property type="match status" value="1"/>
</dbReference>
<gene>
    <name evidence="9" type="ORF">AHA02nite_15520</name>
</gene>
<evidence type="ECO:0000256" key="2">
    <source>
        <dbReference type="ARBA" id="ARBA00010735"/>
    </source>
</evidence>
<feature type="transmembrane region" description="Helical" evidence="8">
    <location>
        <begin position="80"/>
        <end position="97"/>
    </location>
</feature>
<keyword evidence="4" id="KW-1003">Cell membrane</keyword>
<feature type="transmembrane region" description="Helical" evidence="8">
    <location>
        <begin position="198"/>
        <end position="215"/>
    </location>
</feature>
<comment type="caution">
    <text evidence="9">The sequence shown here is derived from an EMBL/GenBank/DDBJ whole genome shotgun (WGS) entry which is preliminary data.</text>
</comment>
<evidence type="ECO:0000256" key="6">
    <source>
        <dbReference type="ARBA" id="ARBA00022989"/>
    </source>
</evidence>
<evidence type="ECO:0000256" key="8">
    <source>
        <dbReference type="SAM" id="Phobius"/>
    </source>
</evidence>
<evidence type="ECO:0000256" key="1">
    <source>
        <dbReference type="ARBA" id="ARBA00004651"/>
    </source>
</evidence>
<organism evidence="9 10">
    <name type="scientific">Alkalibacillus haloalkaliphilus</name>
    <dbReference type="NCBI Taxonomy" id="94136"/>
    <lineage>
        <taxon>Bacteria</taxon>
        <taxon>Bacillati</taxon>
        <taxon>Bacillota</taxon>
        <taxon>Bacilli</taxon>
        <taxon>Bacillales</taxon>
        <taxon>Bacillaceae</taxon>
        <taxon>Alkalibacillus</taxon>
    </lineage>
</organism>
<sequence length="246" mass="26740">MGNIETAVNYSEEQTRYTAIKNGAVAGFPIFLGYLPIAIAYGVLAKQSGLTTFETTMMSVLVFAGAAQFMAANMIAQGALFLQIVVATFVLNFRHFVMSMSFMNKIRTLPLRSKFGLSLGLTDETFAVSSLNGEESKKQHGMYFFASLILVAYFSWVFGSFLGAIIGDALPTTLSDSMGIALYAMFIGLLVPSVKKEWRVGIIAISAMLINYILMEQVGLEVGWAIVVSTILASFLGIVLLKEEEA</sequence>
<feature type="transmembrane region" description="Helical" evidence="8">
    <location>
        <begin position="172"/>
        <end position="191"/>
    </location>
</feature>
<dbReference type="GO" id="GO:1903785">
    <property type="term" value="P:L-valine transmembrane transport"/>
    <property type="evidence" value="ECO:0007669"/>
    <property type="project" value="TreeGrafter"/>
</dbReference>
<evidence type="ECO:0000313" key="10">
    <source>
        <dbReference type="Proteomes" id="UP000321440"/>
    </source>
</evidence>
<proteinExistence type="inferred from homology"/>
<keyword evidence="7 8" id="KW-0472">Membrane</keyword>
<evidence type="ECO:0000256" key="3">
    <source>
        <dbReference type="ARBA" id="ARBA00022448"/>
    </source>
</evidence>
<dbReference type="OrthoDB" id="3177005at2"/>
<dbReference type="EMBL" id="BJYA01000010">
    <property type="protein sequence ID" value="GEN45776.1"/>
    <property type="molecule type" value="Genomic_DNA"/>
</dbReference>
<reference evidence="9 10" key="1">
    <citation type="submission" date="2019-07" db="EMBL/GenBank/DDBJ databases">
        <title>Whole genome shotgun sequence of Alkalibacillus haloalkaliphilus NBRC 103110.</title>
        <authorList>
            <person name="Hosoyama A."/>
            <person name="Uohara A."/>
            <person name="Ohji S."/>
            <person name="Ichikawa N."/>
        </authorList>
    </citation>
    <scope>NUCLEOTIDE SEQUENCE [LARGE SCALE GENOMIC DNA]</scope>
    <source>
        <strain evidence="9 10">NBRC 103110</strain>
    </source>
</reference>
<keyword evidence="10" id="KW-1185">Reference proteome</keyword>
<keyword evidence="3" id="KW-0813">Transport</keyword>
<feature type="transmembrane region" description="Helical" evidence="8">
    <location>
        <begin position="143"/>
        <end position="166"/>
    </location>
</feature>
<evidence type="ECO:0000313" key="9">
    <source>
        <dbReference type="EMBL" id="GEN45776.1"/>
    </source>
</evidence>
<dbReference type="PANTHER" id="PTHR34979:SF1">
    <property type="entry name" value="INNER MEMBRANE PROTEIN YGAZ"/>
    <property type="match status" value="1"/>
</dbReference>
<dbReference type="RefSeq" id="WP_146815995.1">
    <property type="nucleotide sequence ID" value="NZ_BJYA01000010.1"/>
</dbReference>
<dbReference type="GO" id="GO:0005886">
    <property type="term" value="C:plasma membrane"/>
    <property type="evidence" value="ECO:0007669"/>
    <property type="project" value="UniProtKB-SubCell"/>
</dbReference>
<feature type="transmembrane region" description="Helical" evidence="8">
    <location>
        <begin position="24"/>
        <end position="44"/>
    </location>
</feature>
<accession>A0A511W3V3</accession>
<evidence type="ECO:0000256" key="4">
    <source>
        <dbReference type="ARBA" id="ARBA00022475"/>
    </source>
</evidence>
<dbReference type="AlphaFoldDB" id="A0A511W3V3"/>
<name>A0A511W3V3_9BACI</name>
<protein>
    <submittedName>
        <fullName evidence="9">Autotransporter</fullName>
    </submittedName>
</protein>
<dbReference type="Pfam" id="PF03591">
    <property type="entry name" value="AzlC"/>
    <property type="match status" value="1"/>
</dbReference>
<evidence type="ECO:0000256" key="5">
    <source>
        <dbReference type="ARBA" id="ARBA00022692"/>
    </source>
</evidence>
<evidence type="ECO:0000256" key="7">
    <source>
        <dbReference type="ARBA" id="ARBA00023136"/>
    </source>
</evidence>
<keyword evidence="6 8" id="KW-1133">Transmembrane helix</keyword>
<comment type="similarity">
    <text evidence="2">Belongs to the AzlC family.</text>
</comment>